<feature type="region of interest" description="Disordered" evidence="1">
    <location>
        <begin position="35"/>
        <end position="56"/>
    </location>
</feature>
<proteinExistence type="predicted"/>
<evidence type="ECO:0000313" key="2">
    <source>
        <dbReference type="EMBL" id="EGW02967.1"/>
    </source>
</evidence>
<reference evidence="3" key="1">
    <citation type="journal article" date="2011" name="Nat. Biotechnol.">
        <title>The genomic sequence of the Chinese hamster ovary (CHO)-K1 cell line.</title>
        <authorList>
            <person name="Xu X."/>
            <person name="Nagarajan H."/>
            <person name="Lewis N.E."/>
            <person name="Pan S."/>
            <person name="Cai Z."/>
            <person name="Liu X."/>
            <person name="Chen W."/>
            <person name="Xie M."/>
            <person name="Wang W."/>
            <person name="Hammond S."/>
            <person name="Andersen M.R."/>
            <person name="Neff N."/>
            <person name="Passarelli B."/>
            <person name="Koh W."/>
            <person name="Fan H.C."/>
            <person name="Wang J."/>
            <person name="Gui Y."/>
            <person name="Lee K.H."/>
            <person name="Betenbaugh M.J."/>
            <person name="Quake S.R."/>
            <person name="Famili I."/>
            <person name="Palsson B.O."/>
            <person name="Wang J."/>
        </authorList>
    </citation>
    <scope>NUCLEOTIDE SEQUENCE [LARGE SCALE GENOMIC DNA]</scope>
    <source>
        <strain evidence="3">CHO K1 cell line</strain>
    </source>
</reference>
<organism evidence="2 3">
    <name type="scientific">Cricetulus griseus</name>
    <name type="common">Chinese hamster</name>
    <name type="synonym">Cricetulus barabensis griseus</name>
    <dbReference type="NCBI Taxonomy" id="10029"/>
    <lineage>
        <taxon>Eukaryota</taxon>
        <taxon>Metazoa</taxon>
        <taxon>Chordata</taxon>
        <taxon>Craniata</taxon>
        <taxon>Vertebrata</taxon>
        <taxon>Euteleostomi</taxon>
        <taxon>Mammalia</taxon>
        <taxon>Eutheria</taxon>
        <taxon>Euarchontoglires</taxon>
        <taxon>Glires</taxon>
        <taxon>Rodentia</taxon>
        <taxon>Myomorpha</taxon>
        <taxon>Muroidea</taxon>
        <taxon>Cricetidae</taxon>
        <taxon>Cricetinae</taxon>
        <taxon>Cricetulus</taxon>
    </lineage>
</organism>
<name>G3IEJ4_CRIGR</name>
<dbReference type="EMBL" id="JH002204">
    <property type="protein sequence ID" value="EGW02967.1"/>
    <property type="molecule type" value="Genomic_DNA"/>
</dbReference>
<dbReference type="Proteomes" id="UP000001075">
    <property type="component" value="Unassembled WGS sequence"/>
</dbReference>
<dbReference type="AlphaFoldDB" id="G3IEJ4"/>
<evidence type="ECO:0000256" key="1">
    <source>
        <dbReference type="SAM" id="MobiDB-lite"/>
    </source>
</evidence>
<dbReference type="InParanoid" id="G3IEJ4"/>
<accession>G3IEJ4</accession>
<protein>
    <submittedName>
        <fullName evidence="2">Uncharacterized protein</fullName>
    </submittedName>
</protein>
<feature type="compositionally biased region" description="Basic residues" evidence="1">
    <location>
        <begin position="35"/>
        <end position="51"/>
    </location>
</feature>
<evidence type="ECO:0000313" key="3">
    <source>
        <dbReference type="Proteomes" id="UP000001075"/>
    </source>
</evidence>
<sequence>MPDLYNIFGLNSFPSCLLPDGLHISTYLISNSFSRKKKKKKRKTSKSKNTKPKPGYGLHPGVWLIYPVTLLSTLNC</sequence>
<gene>
    <name evidence="2" type="ORF">I79_022141</name>
</gene>